<dbReference type="EMBL" id="VSSQ01011184">
    <property type="protein sequence ID" value="MPM46206.1"/>
    <property type="molecule type" value="Genomic_DNA"/>
</dbReference>
<name>A0A644ZZX6_9ZZZZ</name>
<comment type="caution">
    <text evidence="1">The sequence shown here is derived from an EMBL/GenBank/DDBJ whole genome shotgun (WGS) entry which is preliminary data.</text>
</comment>
<gene>
    <name evidence="1" type="ORF">SDC9_92904</name>
</gene>
<organism evidence="1">
    <name type="scientific">bioreactor metagenome</name>
    <dbReference type="NCBI Taxonomy" id="1076179"/>
    <lineage>
        <taxon>unclassified sequences</taxon>
        <taxon>metagenomes</taxon>
        <taxon>ecological metagenomes</taxon>
    </lineage>
</organism>
<proteinExistence type="predicted"/>
<accession>A0A644ZZX6</accession>
<evidence type="ECO:0000313" key="1">
    <source>
        <dbReference type="EMBL" id="MPM46206.1"/>
    </source>
</evidence>
<dbReference type="AlphaFoldDB" id="A0A644ZZX6"/>
<reference evidence="1" key="1">
    <citation type="submission" date="2019-08" db="EMBL/GenBank/DDBJ databases">
        <authorList>
            <person name="Kucharzyk K."/>
            <person name="Murdoch R.W."/>
            <person name="Higgins S."/>
            <person name="Loffler F."/>
        </authorList>
    </citation>
    <scope>NUCLEOTIDE SEQUENCE</scope>
</reference>
<protein>
    <submittedName>
        <fullName evidence="1">Uncharacterized protein</fullName>
    </submittedName>
</protein>
<sequence>MFPGRLGHFPLGDVHPVCDGVLGAVLSEDGGHAHFDPERIAVLFPEEMLSFGGAAGGDLFVVLRHEMEIVLAPPRIGGLAVDDLNQGIPRDLFEREVDVLHRCVGVDHQDGVR</sequence>